<dbReference type="EnsemblPlants" id="LPERR12G09430.1">
    <property type="protein sequence ID" value="LPERR12G09430.1"/>
    <property type="gene ID" value="LPERR12G09430"/>
</dbReference>
<dbReference type="Proteomes" id="UP000032180">
    <property type="component" value="Chromosome 12"/>
</dbReference>
<name>A0A0D9XZ52_9ORYZ</name>
<protein>
    <recommendedName>
        <fullName evidence="3">DUF1618 domain-containing protein</fullName>
    </recommendedName>
</protein>
<reference evidence="1" key="3">
    <citation type="submission" date="2015-04" db="UniProtKB">
        <authorList>
            <consortium name="EnsemblPlants"/>
        </authorList>
    </citation>
    <scope>IDENTIFICATION</scope>
</reference>
<reference evidence="2" key="2">
    <citation type="submission" date="2013-12" db="EMBL/GenBank/DDBJ databases">
        <authorList>
            <person name="Yu Y."/>
            <person name="Lee S."/>
            <person name="de Baynast K."/>
            <person name="Wissotski M."/>
            <person name="Liu L."/>
            <person name="Talag J."/>
            <person name="Goicoechea J."/>
            <person name="Angelova A."/>
            <person name="Jetty R."/>
            <person name="Kudrna D."/>
            <person name="Golser W."/>
            <person name="Rivera L."/>
            <person name="Zhang J."/>
            <person name="Wing R."/>
        </authorList>
    </citation>
    <scope>NUCLEOTIDE SEQUENCE</scope>
</reference>
<accession>A0A0D9XZ52</accession>
<organism evidence="1 2">
    <name type="scientific">Leersia perrieri</name>
    <dbReference type="NCBI Taxonomy" id="77586"/>
    <lineage>
        <taxon>Eukaryota</taxon>
        <taxon>Viridiplantae</taxon>
        <taxon>Streptophyta</taxon>
        <taxon>Embryophyta</taxon>
        <taxon>Tracheophyta</taxon>
        <taxon>Spermatophyta</taxon>
        <taxon>Magnoliopsida</taxon>
        <taxon>Liliopsida</taxon>
        <taxon>Poales</taxon>
        <taxon>Poaceae</taxon>
        <taxon>BOP clade</taxon>
        <taxon>Oryzoideae</taxon>
        <taxon>Oryzeae</taxon>
        <taxon>Oryzinae</taxon>
        <taxon>Leersia</taxon>
    </lineage>
</organism>
<dbReference type="Gramene" id="LPERR12G09430.1">
    <property type="protein sequence ID" value="LPERR12G09430.1"/>
    <property type="gene ID" value="LPERR12G09430"/>
</dbReference>
<evidence type="ECO:0000313" key="2">
    <source>
        <dbReference type="Proteomes" id="UP000032180"/>
    </source>
</evidence>
<keyword evidence="2" id="KW-1185">Reference proteome</keyword>
<evidence type="ECO:0008006" key="3">
    <source>
        <dbReference type="Google" id="ProtNLM"/>
    </source>
</evidence>
<evidence type="ECO:0000313" key="1">
    <source>
        <dbReference type="EnsemblPlants" id="LPERR12G09430.1"/>
    </source>
</evidence>
<dbReference type="STRING" id="77586.A0A0D9XZ52"/>
<reference evidence="1 2" key="1">
    <citation type="submission" date="2012-08" db="EMBL/GenBank/DDBJ databases">
        <title>Oryza genome evolution.</title>
        <authorList>
            <person name="Wing R.A."/>
        </authorList>
    </citation>
    <scope>NUCLEOTIDE SEQUENCE</scope>
</reference>
<dbReference type="HOGENOM" id="CLU_026749_0_0_1"/>
<sequence length="287" mass="32025">MGYVSRPINLPRKNYGTCYLLLTADNSSAVEPFRLLAVRLYDTSANDRQLGPKCPTTKIPIRLAGERHPGAWLFSRKPPVVVNGVNAYFLGLSNSFHTRYLVLRIDVSTTTTAATIVRGLSQLRPPFCSNCCTSDAAAAVAVVTPEQMLLAPSPLDDGKSVADNMPSVWECVARVDTAGVRACDVSGLDDVEMVWSGEASSFVVLRLGGVLCLMDRRSMVILVLDEALFAEFRFGSDPALLPYEIGVSTWQLWYRTYRYLLLASFSTWYLQHWATNLRQLRQHDWQH</sequence>
<proteinExistence type="predicted"/>
<dbReference type="AlphaFoldDB" id="A0A0D9XZ52"/>